<proteinExistence type="predicted"/>
<dbReference type="Proteomes" id="UP000554482">
    <property type="component" value="Unassembled WGS sequence"/>
</dbReference>
<dbReference type="EMBL" id="JABWDY010001076">
    <property type="protein sequence ID" value="KAF5207700.1"/>
    <property type="molecule type" value="Genomic_DNA"/>
</dbReference>
<dbReference type="OrthoDB" id="1749006at2759"/>
<keyword evidence="3" id="KW-0479">Metal-binding</keyword>
<dbReference type="Pfam" id="PF00628">
    <property type="entry name" value="PHD"/>
    <property type="match status" value="1"/>
</dbReference>
<comment type="caution">
    <text evidence="8">The sequence shown here is derived from an EMBL/GenBank/DDBJ whole genome shotgun (WGS) entry which is preliminary data.</text>
</comment>
<evidence type="ECO:0000256" key="6">
    <source>
        <dbReference type="ARBA" id="ARBA00022833"/>
    </source>
</evidence>
<gene>
    <name evidence="8" type="ORF">FRX31_002713</name>
</gene>
<keyword evidence="5" id="KW-0833">Ubl conjugation pathway</keyword>
<dbReference type="InterPro" id="IPR013083">
    <property type="entry name" value="Znf_RING/FYVE/PHD"/>
</dbReference>
<dbReference type="SMART" id="SM00249">
    <property type="entry name" value="PHD"/>
    <property type="match status" value="1"/>
</dbReference>
<dbReference type="GO" id="GO:0016567">
    <property type="term" value="P:protein ubiquitination"/>
    <property type="evidence" value="ECO:0007669"/>
    <property type="project" value="TreeGrafter"/>
</dbReference>
<keyword evidence="4" id="KW-0863">Zinc-finger</keyword>
<dbReference type="AlphaFoldDB" id="A0A7J6XGN9"/>
<dbReference type="InterPro" id="IPR019786">
    <property type="entry name" value="Zinc_finger_PHD-type_CS"/>
</dbReference>
<dbReference type="GO" id="GO:0061630">
    <property type="term" value="F:ubiquitin protein ligase activity"/>
    <property type="evidence" value="ECO:0007669"/>
    <property type="project" value="TreeGrafter"/>
</dbReference>
<keyword evidence="2" id="KW-0808">Transferase</keyword>
<organism evidence="8 9">
    <name type="scientific">Thalictrum thalictroides</name>
    <name type="common">Rue-anemone</name>
    <name type="synonym">Anemone thalictroides</name>
    <dbReference type="NCBI Taxonomy" id="46969"/>
    <lineage>
        <taxon>Eukaryota</taxon>
        <taxon>Viridiplantae</taxon>
        <taxon>Streptophyta</taxon>
        <taxon>Embryophyta</taxon>
        <taxon>Tracheophyta</taxon>
        <taxon>Spermatophyta</taxon>
        <taxon>Magnoliopsida</taxon>
        <taxon>Ranunculales</taxon>
        <taxon>Ranunculaceae</taxon>
        <taxon>Thalictroideae</taxon>
        <taxon>Thalictrum</taxon>
    </lineage>
</organism>
<dbReference type="SUPFAM" id="SSF57903">
    <property type="entry name" value="FYVE/PHD zinc finger"/>
    <property type="match status" value="1"/>
</dbReference>
<accession>A0A7J6XGN9</accession>
<dbReference type="PANTHER" id="PTHR14140:SF46">
    <property type="entry name" value="E3 UBIQUITIN-PROTEIN LIGASE ORTHRUS 1-RELATED"/>
    <property type="match status" value="1"/>
</dbReference>
<evidence type="ECO:0000256" key="2">
    <source>
        <dbReference type="ARBA" id="ARBA00022679"/>
    </source>
</evidence>
<dbReference type="GO" id="GO:0044027">
    <property type="term" value="P:negative regulation of gene expression via chromosomal CpG island methylation"/>
    <property type="evidence" value="ECO:0007669"/>
    <property type="project" value="TreeGrafter"/>
</dbReference>
<dbReference type="InterPro" id="IPR011011">
    <property type="entry name" value="Znf_FYVE_PHD"/>
</dbReference>
<comment type="pathway">
    <text evidence="1">Protein modification; protein ubiquitination.</text>
</comment>
<dbReference type="PANTHER" id="PTHR14140">
    <property type="entry name" value="E3 UBIQUITIN-PROTEIN LIGASE UHRF-RELATED"/>
    <property type="match status" value="1"/>
</dbReference>
<sequence length="137" mass="14954">MAQVSNLPCDGEGVCMLCKTKPLPEETITCKTCTTPWHVACLSSLPETLLDTMEWNCPDCCSIYAVGEPSTSTNIVSDGQSDNLIAAIRAIEADESLTEQQKDKKRQLLMNKGKGVADLDAQLYCVICIMLPERPIT</sequence>
<evidence type="ECO:0000313" key="9">
    <source>
        <dbReference type="Proteomes" id="UP000554482"/>
    </source>
</evidence>
<dbReference type="PROSITE" id="PS01359">
    <property type="entry name" value="ZF_PHD_1"/>
    <property type="match status" value="1"/>
</dbReference>
<keyword evidence="9" id="KW-1185">Reference proteome</keyword>
<evidence type="ECO:0000313" key="8">
    <source>
        <dbReference type="EMBL" id="KAF5207700.1"/>
    </source>
</evidence>
<keyword evidence="6" id="KW-0862">Zinc</keyword>
<dbReference type="InterPro" id="IPR001965">
    <property type="entry name" value="Znf_PHD"/>
</dbReference>
<evidence type="ECO:0000256" key="3">
    <source>
        <dbReference type="ARBA" id="ARBA00022723"/>
    </source>
</evidence>
<protein>
    <submittedName>
        <fullName evidence="8">E3 ubiquitin-protein ligase orthrus</fullName>
    </submittedName>
</protein>
<feature type="non-terminal residue" evidence="8">
    <location>
        <position position="137"/>
    </location>
</feature>
<dbReference type="GO" id="GO:0008270">
    <property type="term" value="F:zinc ion binding"/>
    <property type="evidence" value="ECO:0007669"/>
    <property type="project" value="UniProtKB-KW"/>
</dbReference>
<dbReference type="InterPro" id="IPR045134">
    <property type="entry name" value="UHRF1/2-like"/>
</dbReference>
<evidence type="ECO:0000256" key="4">
    <source>
        <dbReference type="ARBA" id="ARBA00022771"/>
    </source>
</evidence>
<reference evidence="8 9" key="1">
    <citation type="submission" date="2020-06" db="EMBL/GenBank/DDBJ databases">
        <title>Transcriptomic and genomic resources for Thalictrum thalictroides and T. hernandezii: Facilitating candidate gene discovery in an emerging model plant lineage.</title>
        <authorList>
            <person name="Arias T."/>
            <person name="Riano-Pachon D.M."/>
            <person name="Di Stilio V.S."/>
        </authorList>
    </citation>
    <scope>NUCLEOTIDE SEQUENCE [LARGE SCALE GENOMIC DNA]</scope>
    <source>
        <strain evidence="9">cv. WT478/WT964</strain>
        <tissue evidence="8">Leaves</tissue>
    </source>
</reference>
<name>A0A7J6XGN9_THATH</name>
<dbReference type="InterPro" id="IPR019787">
    <property type="entry name" value="Znf_PHD-finger"/>
</dbReference>
<evidence type="ECO:0000256" key="5">
    <source>
        <dbReference type="ARBA" id="ARBA00022786"/>
    </source>
</evidence>
<dbReference type="Gene3D" id="3.30.40.10">
    <property type="entry name" value="Zinc/RING finger domain, C3HC4 (zinc finger)"/>
    <property type="match status" value="1"/>
</dbReference>
<evidence type="ECO:0000256" key="1">
    <source>
        <dbReference type="ARBA" id="ARBA00004906"/>
    </source>
</evidence>
<feature type="domain" description="Zinc finger PHD-type" evidence="7">
    <location>
        <begin position="14"/>
        <end position="61"/>
    </location>
</feature>
<evidence type="ECO:0000259" key="7">
    <source>
        <dbReference type="SMART" id="SM00249"/>
    </source>
</evidence>